<evidence type="ECO:0000256" key="1">
    <source>
        <dbReference type="SAM" id="SignalP"/>
    </source>
</evidence>
<dbReference type="RefSeq" id="WP_080024083.1">
    <property type="nucleotide sequence ID" value="NZ_LTAY01000092.1"/>
</dbReference>
<dbReference type="Proteomes" id="UP000191448">
    <property type="component" value="Unassembled WGS sequence"/>
</dbReference>
<reference evidence="3 4" key="1">
    <citation type="submission" date="2016-02" db="EMBL/GenBank/DDBJ databases">
        <title>Genome sequence of Clostridium thermobutyricum DSM 4928.</title>
        <authorList>
            <person name="Poehlein A."/>
            <person name="Daniel R."/>
        </authorList>
    </citation>
    <scope>NUCLEOTIDE SEQUENCE [LARGE SCALE GENOMIC DNA]</scope>
    <source>
        <strain evidence="3 4">DSM 4928</strain>
    </source>
</reference>
<accession>A0A1V4SSD5</accession>
<dbReference type="EMBL" id="LTAY01000092">
    <property type="protein sequence ID" value="OPX46147.1"/>
    <property type="molecule type" value="Genomic_DNA"/>
</dbReference>
<sequence>MRYRKRKRIYCALLLIISLFNFISCSRNEEESHNIKIYYNKNTVKEINVVEEIIKEYKKKVGKEVTLVGVEKEEDMIKFIGEDKESNIVILDGYSFVDFANKDYLRDISYLYKDKKTREKFSLINNVYGRLLGSYYGIGFMPFSLDLVCNDKLLKSMGLDIKEDNLFKAISILTSKGIKIPTYIKSEYTKELLLSAVVANDTIIYDMNQEYVKGKLENDIYTIKDGQKIFNVINDYYKQGILKESNFIEGGEELIEKFNKGEIPVVLTTTLSSDKFDSSINATLINKQPIENKYVNAATGVDIIICATVGNHQENDVESFLRFLLQGGAMENLNKMKVVTGNKMGDSSLIGVQGDMASSIQSIAEVNRFYFNRISNKDILSISDEVKNVMEGKYDGKEWERVLNKKTTQ</sequence>
<evidence type="ECO:0000313" key="4">
    <source>
        <dbReference type="Proteomes" id="UP000191448"/>
    </source>
</evidence>
<dbReference type="AlphaFoldDB" id="A0A1V4SSD5"/>
<organism evidence="3 4">
    <name type="scientific">Clostridium thermobutyricum DSM 4928</name>
    <dbReference type="NCBI Taxonomy" id="1121339"/>
    <lineage>
        <taxon>Bacteria</taxon>
        <taxon>Bacillati</taxon>
        <taxon>Bacillota</taxon>
        <taxon>Clostridia</taxon>
        <taxon>Eubacteriales</taxon>
        <taxon>Clostridiaceae</taxon>
        <taxon>Clostridium</taxon>
    </lineage>
</organism>
<feature type="chain" id="PRO_5038220958" description="Bacterial extracellular solute-binding protein" evidence="1">
    <location>
        <begin position="24"/>
        <end position="409"/>
    </location>
</feature>
<evidence type="ECO:0008006" key="5">
    <source>
        <dbReference type="Google" id="ProtNLM"/>
    </source>
</evidence>
<keyword evidence="1" id="KW-0732">Signal</keyword>
<dbReference type="SUPFAM" id="SSF53850">
    <property type="entry name" value="Periplasmic binding protein-like II"/>
    <property type="match status" value="1"/>
</dbReference>
<dbReference type="EMBL" id="LTAY01000092">
    <property type="protein sequence ID" value="OPX46092.1"/>
    <property type="molecule type" value="Genomic_DNA"/>
</dbReference>
<evidence type="ECO:0000313" key="2">
    <source>
        <dbReference type="EMBL" id="OPX46092.1"/>
    </source>
</evidence>
<feature type="signal peptide" evidence="1">
    <location>
        <begin position="1"/>
        <end position="23"/>
    </location>
</feature>
<protein>
    <recommendedName>
        <fullName evidence="5">Bacterial extracellular solute-binding protein</fullName>
    </recommendedName>
</protein>
<dbReference type="OrthoDB" id="1878199at2"/>
<proteinExistence type="predicted"/>
<evidence type="ECO:0000313" key="3">
    <source>
        <dbReference type="EMBL" id="OPX46147.1"/>
    </source>
</evidence>
<dbReference type="Gene3D" id="3.40.190.10">
    <property type="entry name" value="Periplasmic binding protein-like II"/>
    <property type="match status" value="1"/>
</dbReference>
<gene>
    <name evidence="2" type="ORF">CLTHE_29090</name>
    <name evidence="3" type="ORF">CLTHE_29640</name>
</gene>
<comment type="caution">
    <text evidence="3">The sequence shown here is derived from an EMBL/GenBank/DDBJ whole genome shotgun (WGS) entry which is preliminary data.</text>
</comment>
<name>A0A1V4SSD5_9CLOT</name>